<dbReference type="EMBL" id="JBHSEW010000007">
    <property type="protein sequence ID" value="MFC4622328.1"/>
    <property type="molecule type" value="Genomic_DNA"/>
</dbReference>
<reference evidence="3" key="1">
    <citation type="journal article" date="2019" name="Int. J. Syst. Evol. Microbiol.">
        <title>The Global Catalogue of Microorganisms (GCM) 10K type strain sequencing project: providing services to taxonomists for standard genome sequencing and annotation.</title>
        <authorList>
            <consortium name="The Broad Institute Genomics Platform"/>
            <consortium name="The Broad Institute Genome Sequencing Center for Infectious Disease"/>
            <person name="Wu L."/>
            <person name="Ma J."/>
        </authorList>
    </citation>
    <scope>NUCLEOTIDE SEQUENCE [LARGE SCALE GENOMIC DNA]</scope>
    <source>
        <strain evidence="3">JCM 11650</strain>
    </source>
</reference>
<feature type="chain" id="PRO_5045652942" evidence="1">
    <location>
        <begin position="30"/>
        <end position="286"/>
    </location>
</feature>
<evidence type="ECO:0000313" key="2">
    <source>
        <dbReference type="EMBL" id="MFC4622328.1"/>
    </source>
</evidence>
<accession>A0ABV9GVX1</accession>
<keyword evidence="3" id="KW-1185">Reference proteome</keyword>
<keyword evidence="1" id="KW-0732">Signal</keyword>
<gene>
    <name evidence="2" type="ORF">ACFO3A_08880</name>
</gene>
<name>A0ABV9GVX1_9BURK</name>
<evidence type="ECO:0000256" key="1">
    <source>
        <dbReference type="SAM" id="SignalP"/>
    </source>
</evidence>
<sequence>MKNNKSISIQLFWWTAVFLMLFSGTAANAGEGRVKKLPSHTERDGKILGHHVRLEGYASDQSTWAEIRSQKNICDILKKPVNLPPPDTKLKSVAYDIYYTENLKIIYRWDGIIYISDDCQLINDKPSNIQMSIGYAGVGVCIVYTQKKTAEGHCQEYYPQALLGEFGDAYMMPSRTLEKYKVGNDGNCRKIIFEKIYNNGDTINALTGSHVCILPRKEKWRTLEFYGSEHQGILLEKVDKTFKENGLHVKATVVEEDIYIDKKILFPHLYTPGFTIEEASEDILDD</sequence>
<comment type="caution">
    <text evidence="2">The sequence shown here is derived from an EMBL/GenBank/DDBJ whole genome shotgun (WGS) entry which is preliminary data.</text>
</comment>
<dbReference type="Proteomes" id="UP001595967">
    <property type="component" value="Unassembled WGS sequence"/>
</dbReference>
<organism evidence="2 3">
    <name type="scientific">Comamonas nitrativorans</name>
    <dbReference type="NCBI Taxonomy" id="108437"/>
    <lineage>
        <taxon>Bacteria</taxon>
        <taxon>Pseudomonadati</taxon>
        <taxon>Pseudomonadota</taxon>
        <taxon>Betaproteobacteria</taxon>
        <taxon>Burkholderiales</taxon>
        <taxon>Comamonadaceae</taxon>
        <taxon>Comamonas</taxon>
    </lineage>
</organism>
<protein>
    <submittedName>
        <fullName evidence="2">Uncharacterized protein</fullName>
    </submittedName>
</protein>
<dbReference type="RefSeq" id="WP_377725756.1">
    <property type="nucleotide sequence ID" value="NZ_JBHSEW010000007.1"/>
</dbReference>
<proteinExistence type="predicted"/>
<evidence type="ECO:0000313" key="3">
    <source>
        <dbReference type="Proteomes" id="UP001595967"/>
    </source>
</evidence>
<feature type="signal peptide" evidence="1">
    <location>
        <begin position="1"/>
        <end position="29"/>
    </location>
</feature>